<dbReference type="AlphaFoldDB" id="A0A9J7MXN6"/>
<dbReference type="OrthoDB" id="41905at2759"/>
<evidence type="ECO:0000256" key="4">
    <source>
        <dbReference type="SAM" id="Coils"/>
    </source>
</evidence>
<sequence>MGVLTVIFLGCAALLAASSSAERNLNQAEVADLENRILRILEAGDNKEPPQEQQQEPLPVDHVTPDTAVDGMKQQQDVSERVDPVEDIVTRDNTGTDDTEQQQEQQQELPEGPGDRITLDTAANDTKQQQKLKTWGSQAVYPVETYQKQAEAVHLLESRLLQILAGLDDKTQQQDVDERVDTGEEDALSIRGQIEDVLIRKQGCEGHQEGDQWGTSDHDNCICEAPDRLCYHVDCLQGSKIAGDSNDPWACHVVSSKRDITGSAVAMHEGTKRFTGLEIFGIVTGIFGVVASIIGFTVDRIESAQTTEQLNEIQDQIRELDRKVDELTQMVGDLQLGQEYLRQAILYARDELRLRNMLDTHAEMQISDGQYVLPGHNIQAWADSVLSHGSDGVDQVLYNLLEMMKPQSGLFGGKSLFDIYKERLINDNYRLEKLNQKAAQIYGLIGGGYAVWITALRIKGRTSDIPAKAEEMERELATVGSSLQKYIETSCQDGNGAFYRGTVSVTGTGKPCQRWTSQSPHEHSYTPANYPSSGLEQNYCRNPDGEPVPGVWCYTTDPSTRWEYCDVPQCNEETCQRGNGVSYKGTASVTESGKTCQRWDSQTPHEHGVTPAKYPSSLLLKNYCRSLGGDSSAFGVWCYTTDPSTRWEYCDVPACAEPCQVGDGVSYRGTVSVTESGKTCQRWDSQSPHEHTATLDNYPEAGLLKNYCRSLGGDSIASGVWCYTTDPSTRWEYCNVPRC</sequence>
<dbReference type="PANTHER" id="PTHR24261">
    <property type="entry name" value="PLASMINOGEN-RELATED"/>
    <property type="match status" value="1"/>
</dbReference>
<dbReference type="SUPFAM" id="SSF57440">
    <property type="entry name" value="Kringle-like"/>
    <property type="match status" value="3"/>
</dbReference>
<evidence type="ECO:0000256" key="3">
    <source>
        <dbReference type="PROSITE-ProRule" id="PRU00121"/>
    </source>
</evidence>
<dbReference type="InterPro" id="IPR013806">
    <property type="entry name" value="Kringle-like"/>
</dbReference>
<dbReference type="Proteomes" id="UP000001554">
    <property type="component" value="Chromosome 7"/>
</dbReference>
<feature type="compositionally biased region" description="Basic and acidic residues" evidence="5">
    <location>
        <begin position="78"/>
        <end position="90"/>
    </location>
</feature>
<dbReference type="FunFam" id="2.40.20.10:FF:000025">
    <property type="entry name" value="Plasminogen"/>
    <property type="match status" value="1"/>
</dbReference>
<dbReference type="Pfam" id="PF00051">
    <property type="entry name" value="Kringle"/>
    <property type="match status" value="3"/>
</dbReference>
<dbReference type="InterPro" id="IPR000001">
    <property type="entry name" value="Kringle"/>
</dbReference>
<dbReference type="GeneID" id="118419881"/>
<dbReference type="Gene3D" id="2.40.20.10">
    <property type="entry name" value="Plasminogen Kringle 4"/>
    <property type="match status" value="3"/>
</dbReference>
<keyword evidence="1 3" id="KW-0420">Kringle</keyword>
<evidence type="ECO:0000313" key="8">
    <source>
        <dbReference type="Proteomes" id="UP000001554"/>
    </source>
</evidence>
<feature type="region of interest" description="Disordered" evidence="5">
    <location>
        <begin position="44"/>
        <end position="116"/>
    </location>
</feature>
<feature type="domain" description="Kringle" evidence="7">
    <location>
        <begin position="658"/>
        <end position="739"/>
    </location>
</feature>
<organism evidence="8 9">
    <name type="scientific">Branchiostoma floridae</name>
    <name type="common">Florida lancelet</name>
    <name type="synonym">Amphioxus</name>
    <dbReference type="NCBI Taxonomy" id="7739"/>
    <lineage>
        <taxon>Eukaryota</taxon>
        <taxon>Metazoa</taxon>
        <taxon>Chordata</taxon>
        <taxon>Cephalochordata</taxon>
        <taxon>Leptocardii</taxon>
        <taxon>Amphioxiformes</taxon>
        <taxon>Branchiostomatidae</taxon>
        <taxon>Branchiostoma</taxon>
    </lineage>
</organism>
<reference evidence="9" key="2">
    <citation type="submission" date="2025-08" db="UniProtKB">
        <authorList>
            <consortium name="RefSeq"/>
        </authorList>
    </citation>
    <scope>IDENTIFICATION</scope>
    <source>
        <strain evidence="9">S238N-H82</strain>
        <tissue evidence="9">Testes</tissue>
    </source>
</reference>
<keyword evidence="4" id="KW-0175">Coiled coil</keyword>
<evidence type="ECO:0000256" key="6">
    <source>
        <dbReference type="SAM" id="SignalP"/>
    </source>
</evidence>
<protein>
    <submittedName>
        <fullName evidence="9">Uncharacterized protein LOC118419881</fullName>
    </submittedName>
</protein>
<dbReference type="SMART" id="SM00130">
    <property type="entry name" value="KR"/>
    <property type="match status" value="3"/>
</dbReference>
<dbReference type="CDD" id="cd00108">
    <property type="entry name" value="KR"/>
    <property type="match status" value="3"/>
</dbReference>
<evidence type="ECO:0000259" key="7">
    <source>
        <dbReference type="PROSITE" id="PS50070"/>
    </source>
</evidence>
<feature type="chain" id="PRO_5039924602" evidence="6">
    <location>
        <begin position="22"/>
        <end position="739"/>
    </location>
</feature>
<feature type="domain" description="Kringle" evidence="7">
    <location>
        <begin position="574"/>
        <end position="655"/>
    </location>
</feature>
<dbReference type="KEGG" id="bfo:118419881"/>
<dbReference type="PANTHER" id="PTHR24261:SF7">
    <property type="entry name" value="KRINGLE DOMAIN-CONTAINING PROTEIN"/>
    <property type="match status" value="1"/>
</dbReference>
<dbReference type="GO" id="GO:0005102">
    <property type="term" value="F:signaling receptor binding"/>
    <property type="evidence" value="ECO:0000318"/>
    <property type="project" value="GO_Central"/>
</dbReference>
<dbReference type="GO" id="GO:0005615">
    <property type="term" value="C:extracellular space"/>
    <property type="evidence" value="ECO:0000318"/>
    <property type="project" value="GO_Central"/>
</dbReference>
<name>A0A9J7MXN6_BRAFL</name>
<evidence type="ECO:0000256" key="5">
    <source>
        <dbReference type="SAM" id="MobiDB-lite"/>
    </source>
</evidence>
<keyword evidence="8" id="KW-1185">Reference proteome</keyword>
<gene>
    <name evidence="9" type="primary">LOC118419881</name>
</gene>
<feature type="signal peptide" evidence="6">
    <location>
        <begin position="1"/>
        <end position="21"/>
    </location>
</feature>
<accession>A0A9J7MXN6</accession>
<keyword evidence="6" id="KW-0732">Signal</keyword>
<dbReference type="InterPro" id="IPR038178">
    <property type="entry name" value="Kringle_sf"/>
</dbReference>
<dbReference type="GO" id="GO:0004175">
    <property type="term" value="F:endopeptidase activity"/>
    <property type="evidence" value="ECO:0000318"/>
    <property type="project" value="GO_Central"/>
</dbReference>
<keyword evidence="2" id="KW-1015">Disulfide bond</keyword>
<dbReference type="InterPro" id="IPR050759">
    <property type="entry name" value="Serine_protease_kringle"/>
</dbReference>
<proteinExistence type="predicted"/>
<feature type="coiled-coil region" evidence="4">
    <location>
        <begin position="303"/>
        <end position="330"/>
    </location>
</feature>
<evidence type="ECO:0000256" key="2">
    <source>
        <dbReference type="ARBA" id="ARBA00023157"/>
    </source>
</evidence>
<dbReference type="PROSITE" id="PS50070">
    <property type="entry name" value="KRINGLE_2"/>
    <property type="match status" value="3"/>
</dbReference>
<comment type="caution">
    <text evidence="3">Lacks conserved residue(s) required for the propagation of feature annotation.</text>
</comment>
<feature type="domain" description="Kringle" evidence="7">
    <location>
        <begin position="490"/>
        <end position="570"/>
    </location>
</feature>
<dbReference type="PRINTS" id="PR00018">
    <property type="entry name" value="KRINGLE"/>
</dbReference>
<evidence type="ECO:0000313" key="9">
    <source>
        <dbReference type="RefSeq" id="XP_035682429.1"/>
    </source>
</evidence>
<dbReference type="RefSeq" id="XP_035682429.1">
    <property type="nucleotide sequence ID" value="XM_035826536.1"/>
</dbReference>
<reference evidence="8" key="1">
    <citation type="journal article" date="2020" name="Nat. Ecol. Evol.">
        <title>Deeply conserved synteny resolves early events in vertebrate evolution.</title>
        <authorList>
            <person name="Simakov O."/>
            <person name="Marletaz F."/>
            <person name="Yue J.X."/>
            <person name="O'Connell B."/>
            <person name="Jenkins J."/>
            <person name="Brandt A."/>
            <person name="Calef R."/>
            <person name="Tung C.H."/>
            <person name="Huang T.K."/>
            <person name="Schmutz J."/>
            <person name="Satoh N."/>
            <person name="Yu J.K."/>
            <person name="Putnam N.H."/>
            <person name="Green R.E."/>
            <person name="Rokhsar D.S."/>
        </authorList>
    </citation>
    <scope>NUCLEOTIDE SEQUENCE [LARGE SCALE GENOMIC DNA]</scope>
    <source>
        <strain evidence="8">S238N-H82</strain>
    </source>
</reference>
<evidence type="ECO:0000256" key="1">
    <source>
        <dbReference type="ARBA" id="ARBA00022572"/>
    </source>
</evidence>
<dbReference type="FunFam" id="2.40.20.10:FF:000050">
    <property type="entry name" value="Uncharacterized protein"/>
    <property type="match status" value="2"/>
</dbReference>